<accession>A0A9J6E3Q6</accession>
<evidence type="ECO:0000259" key="10">
    <source>
        <dbReference type="Pfam" id="PF02866"/>
    </source>
</evidence>
<evidence type="ECO:0000256" key="6">
    <source>
        <dbReference type="PIRSR" id="PIRSR000102-3"/>
    </source>
</evidence>
<dbReference type="Pfam" id="PF00056">
    <property type="entry name" value="Ldh_1_N"/>
    <property type="match status" value="1"/>
</dbReference>
<evidence type="ECO:0000313" key="11">
    <source>
        <dbReference type="EMBL" id="KAH8028890.1"/>
    </source>
</evidence>
<comment type="similarity">
    <text evidence="1">Belongs to the LDH/MDH superfamily. MDH type 2 family.</text>
</comment>
<proteinExistence type="inferred from homology"/>
<dbReference type="PROSITE" id="PS00068">
    <property type="entry name" value="MDH"/>
    <property type="match status" value="1"/>
</dbReference>
<dbReference type="SUPFAM" id="SSF51735">
    <property type="entry name" value="NAD(P)-binding Rossmann-fold domains"/>
    <property type="match status" value="1"/>
</dbReference>
<feature type="binding site" evidence="5">
    <location>
        <position position="164"/>
    </location>
    <ligand>
        <name>substrate</name>
    </ligand>
</feature>
<feature type="binding site" evidence="6">
    <location>
        <begin position="131"/>
        <end position="133"/>
    </location>
    <ligand>
        <name>NAD(+)</name>
        <dbReference type="ChEBI" id="CHEBI:57540"/>
    </ligand>
</feature>
<protein>
    <recommendedName>
        <fullName evidence="8">Malate dehydrogenase</fullName>
        <ecNumber evidence="8">1.1.1.37</ecNumber>
    </recommendedName>
</protein>
<dbReference type="FunFam" id="3.90.110.10:FF:000002">
    <property type="entry name" value="Malate dehydrogenase"/>
    <property type="match status" value="1"/>
</dbReference>
<feature type="domain" description="Lactate/malate dehydrogenase C-terminal" evidence="10">
    <location>
        <begin position="158"/>
        <end position="330"/>
    </location>
</feature>
<evidence type="ECO:0000256" key="2">
    <source>
        <dbReference type="ARBA" id="ARBA00023002"/>
    </source>
</evidence>
<name>A0A9J6E3Q6_RHIMP</name>
<dbReference type="Gene3D" id="3.90.110.10">
    <property type="entry name" value="Lactate dehydrogenase/glycoside hydrolase, family 4, C-terminal"/>
    <property type="match status" value="1"/>
</dbReference>
<evidence type="ECO:0000256" key="5">
    <source>
        <dbReference type="PIRSR" id="PIRSR000102-2"/>
    </source>
</evidence>
<feature type="domain" description="Lactate/malate dehydrogenase N-terminal" evidence="9">
    <location>
        <begin position="27"/>
        <end position="128"/>
    </location>
</feature>
<feature type="binding site" evidence="5">
    <location>
        <position position="120"/>
    </location>
    <ligand>
        <name>substrate</name>
    </ligand>
</feature>
<reference evidence="11" key="2">
    <citation type="submission" date="2021-09" db="EMBL/GenBank/DDBJ databases">
        <authorList>
            <person name="Jia N."/>
            <person name="Wang J."/>
            <person name="Shi W."/>
            <person name="Du L."/>
            <person name="Sun Y."/>
            <person name="Zhan W."/>
            <person name="Jiang J."/>
            <person name="Wang Q."/>
            <person name="Zhang B."/>
            <person name="Ji P."/>
            <person name="Sakyi L.B."/>
            <person name="Cui X."/>
            <person name="Yuan T."/>
            <person name="Jiang B."/>
            <person name="Yang W."/>
            <person name="Lam T.T.-Y."/>
            <person name="Chang Q."/>
            <person name="Ding S."/>
            <person name="Wang X."/>
            <person name="Zhu J."/>
            <person name="Ruan X."/>
            <person name="Zhao L."/>
            <person name="Wei J."/>
            <person name="Que T."/>
            <person name="Du C."/>
            <person name="Cheng J."/>
            <person name="Dai P."/>
            <person name="Han X."/>
            <person name="Huang E."/>
            <person name="Gao Y."/>
            <person name="Liu J."/>
            <person name="Shao H."/>
            <person name="Ye R."/>
            <person name="Li L."/>
            <person name="Wei W."/>
            <person name="Wang X."/>
            <person name="Wang C."/>
            <person name="Huo Q."/>
            <person name="Li W."/>
            <person name="Guo W."/>
            <person name="Chen H."/>
            <person name="Chen S."/>
            <person name="Zhou L."/>
            <person name="Zhou L."/>
            <person name="Ni X."/>
            <person name="Tian J."/>
            <person name="Zhou Y."/>
            <person name="Sheng Y."/>
            <person name="Liu T."/>
            <person name="Pan Y."/>
            <person name="Xia L."/>
            <person name="Li J."/>
            <person name="Zhao F."/>
            <person name="Cao W."/>
        </authorList>
    </citation>
    <scope>NUCLEOTIDE SEQUENCE</scope>
    <source>
        <strain evidence="11">Rmic-2018</strain>
        <tissue evidence="11">Larvae</tissue>
    </source>
</reference>
<reference evidence="11" key="1">
    <citation type="journal article" date="2020" name="Cell">
        <title>Large-Scale Comparative Analyses of Tick Genomes Elucidate Their Genetic Diversity and Vector Capacities.</title>
        <authorList>
            <consortium name="Tick Genome and Microbiome Consortium (TIGMIC)"/>
            <person name="Jia N."/>
            <person name="Wang J."/>
            <person name="Shi W."/>
            <person name="Du L."/>
            <person name="Sun Y."/>
            <person name="Zhan W."/>
            <person name="Jiang J.F."/>
            <person name="Wang Q."/>
            <person name="Zhang B."/>
            <person name="Ji P."/>
            <person name="Bell-Sakyi L."/>
            <person name="Cui X.M."/>
            <person name="Yuan T.T."/>
            <person name="Jiang B.G."/>
            <person name="Yang W.F."/>
            <person name="Lam T.T."/>
            <person name="Chang Q.C."/>
            <person name="Ding S.J."/>
            <person name="Wang X.J."/>
            <person name="Zhu J.G."/>
            <person name="Ruan X.D."/>
            <person name="Zhao L."/>
            <person name="Wei J.T."/>
            <person name="Ye R.Z."/>
            <person name="Que T.C."/>
            <person name="Du C.H."/>
            <person name="Zhou Y.H."/>
            <person name="Cheng J.X."/>
            <person name="Dai P.F."/>
            <person name="Guo W.B."/>
            <person name="Han X.H."/>
            <person name="Huang E.J."/>
            <person name="Li L.F."/>
            <person name="Wei W."/>
            <person name="Gao Y.C."/>
            <person name="Liu J.Z."/>
            <person name="Shao H.Z."/>
            <person name="Wang X."/>
            <person name="Wang C.C."/>
            <person name="Yang T.C."/>
            <person name="Huo Q.B."/>
            <person name="Li W."/>
            <person name="Chen H.Y."/>
            <person name="Chen S.E."/>
            <person name="Zhou L.G."/>
            <person name="Ni X.B."/>
            <person name="Tian J.H."/>
            <person name="Sheng Y."/>
            <person name="Liu T."/>
            <person name="Pan Y.S."/>
            <person name="Xia L.Y."/>
            <person name="Li J."/>
            <person name="Zhao F."/>
            <person name="Cao W.C."/>
        </authorList>
    </citation>
    <scope>NUCLEOTIDE SEQUENCE</scope>
    <source>
        <strain evidence="11">Rmic-2018</strain>
    </source>
</reference>
<evidence type="ECO:0000256" key="1">
    <source>
        <dbReference type="ARBA" id="ARBA00009613"/>
    </source>
</evidence>
<feature type="binding site" evidence="6">
    <location>
        <position position="64"/>
    </location>
    <ligand>
        <name>NAD(+)</name>
        <dbReference type="ChEBI" id="CHEBI:57540"/>
    </ligand>
</feature>
<dbReference type="InterPro" id="IPR001557">
    <property type="entry name" value="L-lactate/malate_DH"/>
</dbReference>
<dbReference type="GO" id="GO:0006108">
    <property type="term" value="P:malate metabolic process"/>
    <property type="evidence" value="ECO:0007669"/>
    <property type="project" value="InterPro"/>
</dbReference>
<feature type="binding site" evidence="5">
    <location>
        <position position="114"/>
    </location>
    <ligand>
        <name>substrate</name>
    </ligand>
</feature>
<evidence type="ECO:0000313" key="12">
    <source>
        <dbReference type="Proteomes" id="UP000821866"/>
    </source>
</evidence>
<dbReference type="GO" id="GO:0030060">
    <property type="term" value="F:L-malate dehydrogenase (NAD+) activity"/>
    <property type="evidence" value="ECO:0007669"/>
    <property type="project" value="UniProtKB-EC"/>
</dbReference>
<evidence type="ECO:0000256" key="3">
    <source>
        <dbReference type="ARBA" id="ARBA00023027"/>
    </source>
</evidence>
<dbReference type="Proteomes" id="UP000821866">
    <property type="component" value="Chromosome 4"/>
</dbReference>
<dbReference type="SUPFAM" id="SSF56327">
    <property type="entry name" value="LDH C-terminal domain-like"/>
    <property type="match status" value="1"/>
</dbReference>
<comment type="caution">
    <text evidence="11">The sequence shown here is derived from an EMBL/GenBank/DDBJ whole genome shotgun (WGS) entry which is preliminary data.</text>
</comment>
<dbReference type="EMBL" id="JABSTU010000006">
    <property type="protein sequence ID" value="KAH8028890.1"/>
    <property type="molecule type" value="Genomic_DNA"/>
</dbReference>
<gene>
    <name evidence="11" type="ORF">HPB51_020056</name>
</gene>
<dbReference type="InterPro" id="IPR011274">
    <property type="entry name" value="Malate_DH_NAD-dep_euk"/>
</dbReference>
<comment type="catalytic activity">
    <reaction evidence="8">
        <text>(S)-malate + NAD(+) = oxaloacetate + NADH + H(+)</text>
        <dbReference type="Rhea" id="RHEA:21432"/>
        <dbReference type="ChEBI" id="CHEBI:15378"/>
        <dbReference type="ChEBI" id="CHEBI:15589"/>
        <dbReference type="ChEBI" id="CHEBI:16452"/>
        <dbReference type="ChEBI" id="CHEBI:57540"/>
        <dbReference type="ChEBI" id="CHEBI:57945"/>
        <dbReference type="EC" id="1.1.1.37"/>
    </reaction>
</comment>
<dbReference type="EC" id="1.1.1.37" evidence="8"/>
<dbReference type="Gene3D" id="3.40.50.720">
    <property type="entry name" value="NAD(P)-binding Rossmann-like Domain"/>
    <property type="match status" value="2"/>
</dbReference>
<organism evidence="11 12">
    <name type="scientific">Rhipicephalus microplus</name>
    <name type="common">Cattle tick</name>
    <name type="synonym">Boophilus microplus</name>
    <dbReference type="NCBI Taxonomy" id="6941"/>
    <lineage>
        <taxon>Eukaryota</taxon>
        <taxon>Metazoa</taxon>
        <taxon>Ecdysozoa</taxon>
        <taxon>Arthropoda</taxon>
        <taxon>Chelicerata</taxon>
        <taxon>Arachnida</taxon>
        <taxon>Acari</taxon>
        <taxon>Parasitiformes</taxon>
        <taxon>Ixodida</taxon>
        <taxon>Ixodoidea</taxon>
        <taxon>Ixodidae</taxon>
        <taxon>Rhipicephalinae</taxon>
        <taxon>Rhipicephalus</taxon>
        <taxon>Boophilus</taxon>
    </lineage>
</organism>
<dbReference type="CDD" id="cd01336">
    <property type="entry name" value="MDH_cytoplasmic_cytosolic"/>
    <property type="match status" value="1"/>
</dbReference>
<dbReference type="VEuPathDB" id="VectorBase:LOC119167280"/>
<dbReference type="FunFam" id="3.40.50.720:FF:000010">
    <property type="entry name" value="Malate dehydrogenase"/>
    <property type="match status" value="1"/>
</dbReference>
<evidence type="ECO:0000256" key="8">
    <source>
        <dbReference type="RuleBase" id="RU003405"/>
    </source>
</evidence>
<dbReference type="InterPro" id="IPR001236">
    <property type="entry name" value="Lactate/malate_DH_N"/>
</dbReference>
<dbReference type="PIRSF" id="PIRSF000102">
    <property type="entry name" value="Lac_mal_DH"/>
    <property type="match status" value="1"/>
</dbReference>
<feature type="active site" description="Proton acceptor" evidence="4">
    <location>
        <position position="189"/>
    </location>
</feature>
<dbReference type="InterPro" id="IPR036291">
    <property type="entry name" value="NAD(P)-bd_dom_sf"/>
</dbReference>
<feature type="binding site" evidence="6">
    <location>
        <position position="127"/>
    </location>
    <ligand>
        <name>NAD(+)</name>
        <dbReference type="ChEBI" id="CHEBI:57540"/>
    </ligand>
</feature>
<dbReference type="Pfam" id="PF02866">
    <property type="entry name" value="Ldh_1_C"/>
    <property type="match status" value="1"/>
</dbReference>
<dbReference type="InterPro" id="IPR015955">
    <property type="entry name" value="Lactate_DH/Glyco_Ohase_4_C"/>
</dbReference>
<feature type="binding site" evidence="5">
    <location>
        <position position="133"/>
    </location>
    <ligand>
        <name>substrate</name>
    </ligand>
</feature>
<keyword evidence="3 6" id="KW-0520">NAD</keyword>
<dbReference type="PANTHER" id="PTHR23382">
    <property type="entry name" value="MALATE DEHYDROGENASE"/>
    <property type="match status" value="1"/>
</dbReference>
<dbReference type="AlphaFoldDB" id="A0A9J6E3Q6"/>
<evidence type="ECO:0000256" key="4">
    <source>
        <dbReference type="PIRSR" id="PIRSR000102-1"/>
    </source>
</evidence>
<keyword evidence="2 7" id="KW-0560">Oxidoreductase</keyword>
<evidence type="ECO:0000256" key="7">
    <source>
        <dbReference type="RuleBase" id="RU003369"/>
    </source>
</evidence>
<dbReference type="InterPro" id="IPR001252">
    <property type="entry name" value="Malate_DH_AS"/>
</dbReference>
<keyword evidence="12" id="KW-1185">Reference proteome</keyword>
<evidence type="ECO:0000259" key="9">
    <source>
        <dbReference type="Pfam" id="PF00056"/>
    </source>
</evidence>
<dbReference type="InterPro" id="IPR010945">
    <property type="entry name" value="Malate_DH_type2"/>
</dbReference>
<keyword evidence="8" id="KW-0816">Tricarboxylic acid cycle</keyword>
<dbReference type="GO" id="GO:0006099">
    <property type="term" value="P:tricarboxylic acid cycle"/>
    <property type="evidence" value="ECO:0007669"/>
    <property type="project" value="UniProtKB-KW"/>
</dbReference>
<sequence>MNTLTGAMMLRHSVPFLQAHKQSKEPVRVLVTGAAGQIAYSLVPIIAKGQVFGCDQPVILHLLDIPMMMGVLNGVVMELVDCAFPLLKDVVATDNEKVAFAGIDVAFLVGSMPRREGMERKDLLAANVLVVGNPANTNALICSKYAPSIPKENFSAMTRLDHNRAKGQIAQKLKVSAADVRNVIIWGNHSSTQFPDASHASVTLNGQSVKVPDAIKDEAYFQGEFLTTVQKRGAAVIAARKLSSAMSAAKAAADHVHDWWHGTPEGEWVSMAVMSDASYGSPSDVVFSYPVKIDAQRRWHIVAGLPMSDFARQKIDATGKELVQERDDALAVCKD</sequence>
<dbReference type="InterPro" id="IPR022383">
    <property type="entry name" value="Lactate/malate_DH_C"/>
</dbReference>